<comment type="caution">
    <text evidence="3">The sequence shown here is derived from an EMBL/GenBank/DDBJ whole genome shotgun (WGS) entry which is preliminary data.</text>
</comment>
<dbReference type="Gene3D" id="2.30.110.10">
    <property type="entry name" value="Electron Transport, Fmn-binding Protein, Chain A"/>
    <property type="match status" value="1"/>
</dbReference>
<dbReference type="GO" id="GO:0016627">
    <property type="term" value="F:oxidoreductase activity, acting on the CH-CH group of donors"/>
    <property type="evidence" value="ECO:0007669"/>
    <property type="project" value="TreeGrafter"/>
</dbReference>
<dbReference type="SUPFAM" id="SSF50475">
    <property type="entry name" value="FMN-binding split barrel"/>
    <property type="match status" value="1"/>
</dbReference>
<evidence type="ECO:0000313" key="3">
    <source>
        <dbReference type="EMBL" id="MBA9004942.1"/>
    </source>
</evidence>
<dbReference type="InterPro" id="IPR011576">
    <property type="entry name" value="Pyridox_Oxase_N"/>
</dbReference>
<reference evidence="3 4" key="1">
    <citation type="submission" date="2020-08" db="EMBL/GenBank/DDBJ databases">
        <title>Sequencing the genomes of 1000 actinobacteria strains.</title>
        <authorList>
            <person name="Klenk H.-P."/>
        </authorList>
    </citation>
    <scope>NUCLEOTIDE SEQUENCE [LARGE SCALE GENOMIC DNA]</scope>
    <source>
        <strain evidence="3 4">DSM 45823</strain>
    </source>
</reference>
<evidence type="ECO:0000313" key="4">
    <source>
        <dbReference type="Proteomes" id="UP000539313"/>
    </source>
</evidence>
<dbReference type="PANTHER" id="PTHR35176">
    <property type="entry name" value="HEME OXYGENASE HI_0854-RELATED"/>
    <property type="match status" value="1"/>
</dbReference>
<dbReference type="Proteomes" id="UP000539313">
    <property type="component" value="Unassembled WGS sequence"/>
</dbReference>
<gene>
    <name evidence="3" type="ORF">HNR21_003824</name>
</gene>
<evidence type="ECO:0000259" key="2">
    <source>
        <dbReference type="Pfam" id="PF01243"/>
    </source>
</evidence>
<proteinExistence type="predicted"/>
<dbReference type="Pfam" id="PF01243">
    <property type="entry name" value="PNPOx_N"/>
    <property type="match status" value="1"/>
</dbReference>
<accession>A0A7W3MZY3</accession>
<evidence type="ECO:0000256" key="1">
    <source>
        <dbReference type="ARBA" id="ARBA00023002"/>
    </source>
</evidence>
<protein>
    <recommendedName>
        <fullName evidence="2">Pyridoxamine 5'-phosphate oxidase N-terminal domain-containing protein</fullName>
    </recommendedName>
</protein>
<dbReference type="GO" id="GO:0070967">
    <property type="term" value="F:coenzyme F420 binding"/>
    <property type="evidence" value="ECO:0007669"/>
    <property type="project" value="TreeGrafter"/>
</dbReference>
<dbReference type="RefSeq" id="WP_246442246.1">
    <property type="nucleotide sequence ID" value="NZ_JACJII010000001.1"/>
</dbReference>
<dbReference type="InterPro" id="IPR052019">
    <property type="entry name" value="F420H2_bilvrd_red/Heme_oxyg"/>
</dbReference>
<dbReference type="EMBL" id="JACJII010000001">
    <property type="protein sequence ID" value="MBA9004942.1"/>
    <property type="molecule type" value="Genomic_DNA"/>
</dbReference>
<dbReference type="GO" id="GO:0005829">
    <property type="term" value="C:cytosol"/>
    <property type="evidence" value="ECO:0007669"/>
    <property type="project" value="TreeGrafter"/>
</dbReference>
<keyword evidence="4" id="KW-1185">Reference proteome</keyword>
<organism evidence="3 4">
    <name type="scientific">Thermomonospora cellulosilytica</name>
    <dbReference type="NCBI Taxonomy" id="1411118"/>
    <lineage>
        <taxon>Bacteria</taxon>
        <taxon>Bacillati</taxon>
        <taxon>Actinomycetota</taxon>
        <taxon>Actinomycetes</taxon>
        <taxon>Streptosporangiales</taxon>
        <taxon>Thermomonosporaceae</taxon>
        <taxon>Thermomonospora</taxon>
    </lineage>
</organism>
<dbReference type="InterPro" id="IPR012349">
    <property type="entry name" value="Split_barrel_FMN-bd"/>
</dbReference>
<keyword evidence="1" id="KW-0560">Oxidoreductase</keyword>
<dbReference type="AlphaFoldDB" id="A0A7W3MZY3"/>
<feature type="domain" description="Pyridoxamine 5'-phosphate oxidase N-terminal" evidence="2">
    <location>
        <begin position="15"/>
        <end position="120"/>
    </location>
</feature>
<dbReference type="PANTHER" id="PTHR35176:SF6">
    <property type="entry name" value="HEME OXYGENASE HI_0854-RELATED"/>
    <property type="match status" value="1"/>
</dbReference>
<sequence>MDLPQGDVRLLETDLARRLLASTELARLAYVAADGTPRVFPMMFHWNGAEIVMATFGGAAKIAALRARPDVALTIDTYGPPPDVLLIRGRAEVADVDGVVPEYALIQRHYMGEEQAAAVLAEIDRPGLRMARIAVRPSWVGVLDFRTRLPRPLTVQGS</sequence>
<name>A0A7W3MZY3_9ACTN</name>